<dbReference type="AlphaFoldDB" id="A0A0A8XXH2"/>
<reference evidence="1" key="1">
    <citation type="submission" date="2014-09" db="EMBL/GenBank/DDBJ databases">
        <authorList>
            <person name="Magalhaes I.L.F."/>
            <person name="Oliveira U."/>
            <person name="Santos F.R."/>
            <person name="Vidigal T.H.D.A."/>
            <person name="Brescovit A.D."/>
            <person name="Santos A.J."/>
        </authorList>
    </citation>
    <scope>NUCLEOTIDE SEQUENCE</scope>
    <source>
        <tissue evidence="1">Shoot tissue taken approximately 20 cm above the soil surface</tissue>
    </source>
</reference>
<dbReference type="EMBL" id="GBRH01280525">
    <property type="protein sequence ID" value="JAD17370.1"/>
    <property type="molecule type" value="Transcribed_RNA"/>
</dbReference>
<reference evidence="1" key="2">
    <citation type="journal article" date="2015" name="Data Brief">
        <title>Shoot transcriptome of the giant reed, Arundo donax.</title>
        <authorList>
            <person name="Barrero R.A."/>
            <person name="Guerrero F.D."/>
            <person name="Moolhuijzen P."/>
            <person name="Goolsby J.A."/>
            <person name="Tidwell J."/>
            <person name="Bellgard S.E."/>
            <person name="Bellgard M.I."/>
        </authorList>
    </citation>
    <scope>NUCLEOTIDE SEQUENCE</scope>
    <source>
        <tissue evidence="1">Shoot tissue taken approximately 20 cm above the soil surface</tissue>
    </source>
</reference>
<protein>
    <submittedName>
        <fullName evidence="1">Uncharacterized protein</fullName>
    </submittedName>
</protein>
<accession>A0A0A8XXH2</accession>
<evidence type="ECO:0000313" key="1">
    <source>
        <dbReference type="EMBL" id="JAD17370.1"/>
    </source>
</evidence>
<name>A0A0A8XXH2_ARUDO</name>
<organism evidence="1">
    <name type="scientific">Arundo donax</name>
    <name type="common">Giant reed</name>
    <name type="synonym">Donax arundinaceus</name>
    <dbReference type="NCBI Taxonomy" id="35708"/>
    <lineage>
        <taxon>Eukaryota</taxon>
        <taxon>Viridiplantae</taxon>
        <taxon>Streptophyta</taxon>
        <taxon>Embryophyta</taxon>
        <taxon>Tracheophyta</taxon>
        <taxon>Spermatophyta</taxon>
        <taxon>Magnoliopsida</taxon>
        <taxon>Liliopsida</taxon>
        <taxon>Poales</taxon>
        <taxon>Poaceae</taxon>
        <taxon>PACMAD clade</taxon>
        <taxon>Arundinoideae</taxon>
        <taxon>Arundineae</taxon>
        <taxon>Arundo</taxon>
    </lineage>
</organism>
<proteinExistence type="predicted"/>
<sequence length="33" mass="4016">MAQWSRQSITEFDKSCFILLVSFYFTMIFFISQ</sequence>